<feature type="transmembrane region" description="Helical" evidence="1">
    <location>
        <begin position="47"/>
        <end position="64"/>
    </location>
</feature>
<proteinExistence type="predicted"/>
<accession>A0ABW0Q3R5</accession>
<evidence type="ECO:0000256" key="1">
    <source>
        <dbReference type="SAM" id="Phobius"/>
    </source>
</evidence>
<name>A0ABW0Q3R5_9BURK</name>
<dbReference type="Proteomes" id="UP001596084">
    <property type="component" value="Unassembled WGS sequence"/>
</dbReference>
<keyword evidence="1" id="KW-0472">Membrane</keyword>
<organism evidence="2 3">
    <name type="scientific">Polaromonas jejuensis</name>
    <dbReference type="NCBI Taxonomy" id="457502"/>
    <lineage>
        <taxon>Bacteria</taxon>
        <taxon>Pseudomonadati</taxon>
        <taxon>Pseudomonadota</taxon>
        <taxon>Betaproteobacteria</taxon>
        <taxon>Burkholderiales</taxon>
        <taxon>Comamonadaceae</taxon>
        <taxon>Polaromonas</taxon>
    </lineage>
</organism>
<dbReference type="PANTHER" id="PTHR34351:SF1">
    <property type="entry name" value="SLR1927 PROTEIN"/>
    <property type="match status" value="1"/>
</dbReference>
<dbReference type="RefSeq" id="WP_068831579.1">
    <property type="nucleotide sequence ID" value="NZ_JBHSMX010000003.1"/>
</dbReference>
<dbReference type="EMBL" id="JBHSMX010000003">
    <property type="protein sequence ID" value="MFC5519313.1"/>
    <property type="molecule type" value="Genomic_DNA"/>
</dbReference>
<comment type="caution">
    <text evidence="2">The sequence shown here is derived from an EMBL/GenBank/DDBJ whole genome shotgun (WGS) entry which is preliminary data.</text>
</comment>
<keyword evidence="1" id="KW-1133">Transmembrane helix</keyword>
<protein>
    <submittedName>
        <fullName evidence="2">DUF58 domain-containing protein</fullName>
    </submittedName>
</protein>
<keyword evidence="3" id="KW-1185">Reference proteome</keyword>
<evidence type="ECO:0000313" key="2">
    <source>
        <dbReference type="EMBL" id="MFC5519313.1"/>
    </source>
</evidence>
<dbReference type="PANTHER" id="PTHR34351">
    <property type="entry name" value="SLR1927 PROTEIN-RELATED"/>
    <property type="match status" value="1"/>
</dbReference>
<evidence type="ECO:0000313" key="3">
    <source>
        <dbReference type="Proteomes" id="UP001596084"/>
    </source>
</evidence>
<sequence length="339" mass="37176">MASPAFIPNPFSPIRRRFQSWWQSRLPLTDSVTLTQRNVYILPTRPGLMLGLTLLVLLVASINYQLNLGYLLTFLLAGCALVGMHVSHGTLRGLAMNLVAPHAQYAGATATFDIKLTSTRRAARHGIGLSVLDPHDVAAENGKERHWAWTDVPAQGSSVVQVAFTPARRGLHRLPTLTAETRFPLGTFRVWTVWRPAAQMLVYPAPELHPPPLPPGEPRSGGAALAARAQITGEFDGVRGYRRGDPMKLVVWKKAAKDDGQGNGLVVRDTQQAQRHELWLDFMRAGTAGTEQKLSRLCAWVLLADKLALDYGLRLPSLEIKPGSGEAHKRLCLEALAVC</sequence>
<feature type="transmembrane region" description="Helical" evidence="1">
    <location>
        <begin position="70"/>
        <end position="87"/>
    </location>
</feature>
<reference evidence="3" key="1">
    <citation type="journal article" date="2019" name="Int. J. Syst. Evol. Microbiol.">
        <title>The Global Catalogue of Microorganisms (GCM) 10K type strain sequencing project: providing services to taxonomists for standard genome sequencing and annotation.</title>
        <authorList>
            <consortium name="The Broad Institute Genomics Platform"/>
            <consortium name="The Broad Institute Genome Sequencing Center for Infectious Disease"/>
            <person name="Wu L."/>
            <person name="Ma J."/>
        </authorList>
    </citation>
    <scope>NUCLEOTIDE SEQUENCE [LARGE SCALE GENOMIC DNA]</scope>
    <source>
        <strain evidence="3">CGMCC 4.7277</strain>
    </source>
</reference>
<keyword evidence="1" id="KW-0812">Transmembrane</keyword>
<gene>
    <name evidence="2" type="ORF">ACFPP7_00075</name>
</gene>